<keyword evidence="3" id="KW-1185">Reference proteome</keyword>
<dbReference type="Proteomes" id="UP000325081">
    <property type="component" value="Unassembled WGS sequence"/>
</dbReference>
<dbReference type="InterPro" id="IPR055357">
    <property type="entry name" value="LRR_At1g61320_AtMIF1"/>
</dbReference>
<gene>
    <name evidence="2" type="ORF">STAS_26274</name>
</gene>
<proteinExistence type="predicted"/>
<name>A0A5A7QXD6_STRAF</name>
<dbReference type="EMBL" id="BKCP01008404">
    <property type="protein sequence ID" value="GER49067.1"/>
    <property type="molecule type" value="Genomic_DNA"/>
</dbReference>
<accession>A0A5A7QXD6</accession>
<evidence type="ECO:0000313" key="2">
    <source>
        <dbReference type="EMBL" id="GER49067.1"/>
    </source>
</evidence>
<dbReference type="PANTHER" id="PTHR31639:SF42">
    <property type="entry name" value="OS02G0160200 PROTEIN"/>
    <property type="match status" value="1"/>
</dbReference>
<evidence type="ECO:0000313" key="3">
    <source>
        <dbReference type="Proteomes" id="UP000325081"/>
    </source>
</evidence>
<dbReference type="SUPFAM" id="SSF52058">
    <property type="entry name" value="L domain-like"/>
    <property type="match status" value="1"/>
</dbReference>
<dbReference type="PANTHER" id="PTHR31639">
    <property type="entry name" value="F-BOX PROTEIN-LIKE"/>
    <property type="match status" value="1"/>
</dbReference>
<dbReference type="AlphaFoldDB" id="A0A5A7QXD6"/>
<organism evidence="2 3">
    <name type="scientific">Striga asiatica</name>
    <name type="common">Asiatic witchweed</name>
    <name type="synonym">Buchnera asiatica</name>
    <dbReference type="NCBI Taxonomy" id="4170"/>
    <lineage>
        <taxon>Eukaryota</taxon>
        <taxon>Viridiplantae</taxon>
        <taxon>Streptophyta</taxon>
        <taxon>Embryophyta</taxon>
        <taxon>Tracheophyta</taxon>
        <taxon>Spermatophyta</taxon>
        <taxon>Magnoliopsida</taxon>
        <taxon>eudicotyledons</taxon>
        <taxon>Gunneridae</taxon>
        <taxon>Pentapetalae</taxon>
        <taxon>asterids</taxon>
        <taxon>lamiids</taxon>
        <taxon>Lamiales</taxon>
        <taxon>Orobanchaceae</taxon>
        <taxon>Buchnereae</taxon>
        <taxon>Striga</taxon>
    </lineage>
</organism>
<sequence length="297" mass="33833">MVRSKYLAAAGNADTSLEGGRGTSVNRWKWYGVVIYPLTEDTIDRPWRHKGSTRSNLDCTQQDFNSIVDRTLQGYHDQNLSIHKLHLDISNPVISLLDKWIPMITALNIKVFILNFHSLTCHLSFTPEYYESLQELHLRNLKLISVESGKSPDSRPVISLLDKWIPIIVALNIKAFKLIILSYYCLPSAVFLAESLEELHLCNGRLSPVESVRFKSLRTLTLEQVQVDGRTFEKIILGCPFLRRLVLRSCCELRNLRLSEAALSGLKHFELRDSERIEGCSIEIDVPNLETVSIKGK</sequence>
<comment type="caution">
    <text evidence="2">The sequence shown here is derived from an EMBL/GenBank/DDBJ whole genome shotgun (WGS) entry which is preliminary data.</text>
</comment>
<feature type="non-terminal residue" evidence="2">
    <location>
        <position position="297"/>
    </location>
</feature>
<dbReference type="Gene3D" id="3.80.10.10">
    <property type="entry name" value="Ribonuclease Inhibitor"/>
    <property type="match status" value="1"/>
</dbReference>
<dbReference type="OrthoDB" id="1534647at2759"/>
<feature type="domain" description="At1g61320/AtMIF1 LRR" evidence="1">
    <location>
        <begin position="144"/>
        <end position="296"/>
    </location>
</feature>
<evidence type="ECO:0000259" key="1">
    <source>
        <dbReference type="Pfam" id="PF23622"/>
    </source>
</evidence>
<dbReference type="InterPro" id="IPR032675">
    <property type="entry name" value="LRR_dom_sf"/>
</dbReference>
<dbReference type="Pfam" id="PF23622">
    <property type="entry name" value="LRR_At1g61320_AtMIF1"/>
    <property type="match status" value="1"/>
</dbReference>
<protein>
    <submittedName>
        <fullName evidence="2">F-box/RNI-like superfamily protein</fullName>
    </submittedName>
</protein>
<reference evidence="3" key="1">
    <citation type="journal article" date="2019" name="Curr. Biol.">
        <title>Genome Sequence of Striga asiatica Provides Insight into the Evolution of Plant Parasitism.</title>
        <authorList>
            <person name="Yoshida S."/>
            <person name="Kim S."/>
            <person name="Wafula E.K."/>
            <person name="Tanskanen J."/>
            <person name="Kim Y.M."/>
            <person name="Honaas L."/>
            <person name="Yang Z."/>
            <person name="Spallek T."/>
            <person name="Conn C.E."/>
            <person name="Ichihashi Y."/>
            <person name="Cheong K."/>
            <person name="Cui S."/>
            <person name="Der J.P."/>
            <person name="Gundlach H."/>
            <person name="Jiao Y."/>
            <person name="Hori C."/>
            <person name="Ishida J.K."/>
            <person name="Kasahara H."/>
            <person name="Kiba T."/>
            <person name="Kim M.S."/>
            <person name="Koo N."/>
            <person name="Laohavisit A."/>
            <person name="Lee Y.H."/>
            <person name="Lumba S."/>
            <person name="McCourt P."/>
            <person name="Mortimer J.C."/>
            <person name="Mutuku J.M."/>
            <person name="Nomura T."/>
            <person name="Sasaki-Sekimoto Y."/>
            <person name="Seto Y."/>
            <person name="Wang Y."/>
            <person name="Wakatake T."/>
            <person name="Sakakibara H."/>
            <person name="Demura T."/>
            <person name="Yamaguchi S."/>
            <person name="Yoneyama K."/>
            <person name="Manabe R.I."/>
            <person name="Nelson D.C."/>
            <person name="Schulman A.H."/>
            <person name="Timko M.P."/>
            <person name="dePamphilis C.W."/>
            <person name="Choi D."/>
            <person name="Shirasu K."/>
        </authorList>
    </citation>
    <scope>NUCLEOTIDE SEQUENCE [LARGE SCALE GENOMIC DNA]</scope>
    <source>
        <strain evidence="3">cv. UVA1</strain>
    </source>
</reference>